<dbReference type="GO" id="GO:0050853">
    <property type="term" value="P:B cell receptor signaling pathway"/>
    <property type="evidence" value="ECO:0007669"/>
    <property type="project" value="TreeGrafter"/>
</dbReference>
<dbReference type="GO" id="GO:0001819">
    <property type="term" value="P:positive regulation of cytokine production"/>
    <property type="evidence" value="ECO:0007669"/>
    <property type="project" value="InterPro"/>
</dbReference>
<keyword evidence="2" id="KW-1133">Transmembrane helix</keyword>
<dbReference type="InterPro" id="IPR033549">
    <property type="entry name" value="NFAM1"/>
</dbReference>
<keyword evidence="6" id="KW-1185">Reference proteome</keyword>
<protein>
    <submittedName>
        <fullName evidence="5">NFAT activating protein with ITAM motif 1</fullName>
    </submittedName>
</protein>
<feature type="chain" id="PRO_5029635968" evidence="3">
    <location>
        <begin position="32"/>
        <end position="259"/>
    </location>
</feature>
<name>A0A7J8JIL2_ROUAE</name>
<feature type="region of interest" description="Disordered" evidence="1">
    <location>
        <begin position="185"/>
        <end position="210"/>
    </location>
</feature>
<feature type="region of interest" description="Disordered" evidence="1">
    <location>
        <begin position="83"/>
        <end position="102"/>
    </location>
</feature>
<evidence type="ECO:0000256" key="2">
    <source>
        <dbReference type="SAM" id="Phobius"/>
    </source>
</evidence>
<dbReference type="GO" id="GO:0050861">
    <property type="term" value="P:positive regulation of B cell receptor signaling pathway"/>
    <property type="evidence" value="ECO:0007669"/>
    <property type="project" value="InterPro"/>
</dbReference>
<evidence type="ECO:0000256" key="1">
    <source>
        <dbReference type="SAM" id="MobiDB-lite"/>
    </source>
</evidence>
<evidence type="ECO:0000259" key="4">
    <source>
        <dbReference type="Pfam" id="PF25830"/>
    </source>
</evidence>
<dbReference type="PANTHER" id="PTHR35680">
    <property type="entry name" value="NFAT ACTIVATION MOLECULE 1"/>
    <property type="match status" value="1"/>
</dbReference>
<dbReference type="InterPro" id="IPR036179">
    <property type="entry name" value="Ig-like_dom_sf"/>
</dbReference>
<feature type="domain" description="NFAM1 Ig-like" evidence="4">
    <location>
        <begin position="31"/>
        <end position="139"/>
    </location>
</feature>
<keyword evidence="2" id="KW-0472">Membrane</keyword>
<dbReference type="GO" id="GO:0045577">
    <property type="term" value="P:regulation of B cell differentiation"/>
    <property type="evidence" value="ECO:0007669"/>
    <property type="project" value="InterPro"/>
</dbReference>
<dbReference type="GO" id="GO:0004888">
    <property type="term" value="F:transmembrane signaling receptor activity"/>
    <property type="evidence" value="ECO:0007669"/>
    <property type="project" value="InterPro"/>
</dbReference>
<feature type="signal peptide" evidence="3">
    <location>
        <begin position="1"/>
        <end position="31"/>
    </location>
</feature>
<sequence>MESPPRPPAALRAPWLLGLLLWPWTLRLAGGQLVVHTGAPILVSLANEAVSFNCSIIYLYTPEFKTFIVRYYHVDLQGQRSAKEPADCQTGPGTENQTHTTQCQVTLKPPGASATGTYYCSVDWPHVRKHGNGTFVLVRDTGYREPPPGSQKVLFFCFIGILSVLSVLGTALLLWKKKQMWAPQKQLAQKRPAPSAAGSEQPPAESESVYTALQRRDTEVYAYMQHMPSSPPPSQSVFSQEKLYGFENDSDFNMVYENL</sequence>
<feature type="transmembrane region" description="Helical" evidence="2">
    <location>
        <begin position="153"/>
        <end position="175"/>
    </location>
</feature>
<feature type="compositionally biased region" description="Polar residues" evidence="1">
    <location>
        <begin position="91"/>
        <end position="102"/>
    </location>
</feature>
<dbReference type="InterPro" id="IPR057883">
    <property type="entry name" value="Ig_NFAM1"/>
</dbReference>
<dbReference type="SUPFAM" id="SSF48726">
    <property type="entry name" value="Immunoglobulin"/>
    <property type="match status" value="1"/>
</dbReference>
<dbReference type="Pfam" id="PF25830">
    <property type="entry name" value="Ig_NFAM1"/>
    <property type="match status" value="1"/>
</dbReference>
<organism evidence="5 6">
    <name type="scientific">Rousettus aegyptiacus</name>
    <name type="common">Egyptian fruit bat</name>
    <name type="synonym">Pteropus aegyptiacus</name>
    <dbReference type="NCBI Taxonomy" id="9407"/>
    <lineage>
        <taxon>Eukaryota</taxon>
        <taxon>Metazoa</taxon>
        <taxon>Chordata</taxon>
        <taxon>Craniata</taxon>
        <taxon>Vertebrata</taxon>
        <taxon>Euteleostomi</taxon>
        <taxon>Mammalia</taxon>
        <taxon>Eutheria</taxon>
        <taxon>Laurasiatheria</taxon>
        <taxon>Chiroptera</taxon>
        <taxon>Yinpterochiroptera</taxon>
        <taxon>Pteropodoidea</taxon>
        <taxon>Pteropodidae</taxon>
        <taxon>Rousettinae</taxon>
        <taxon>Rousettus</taxon>
    </lineage>
</organism>
<accession>A0A7J8JIL2</accession>
<dbReference type="AlphaFoldDB" id="A0A7J8JIL2"/>
<keyword evidence="3" id="KW-0732">Signal</keyword>
<reference evidence="5 6" key="1">
    <citation type="journal article" date="2020" name="Nature">
        <title>Six reference-quality genomes reveal evolution of bat adaptations.</title>
        <authorList>
            <person name="Jebb D."/>
            <person name="Huang Z."/>
            <person name="Pippel M."/>
            <person name="Hughes G.M."/>
            <person name="Lavrichenko K."/>
            <person name="Devanna P."/>
            <person name="Winkler S."/>
            <person name="Jermiin L.S."/>
            <person name="Skirmuntt E.C."/>
            <person name="Katzourakis A."/>
            <person name="Burkitt-Gray L."/>
            <person name="Ray D.A."/>
            <person name="Sullivan K.A.M."/>
            <person name="Roscito J.G."/>
            <person name="Kirilenko B.M."/>
            <person name="Davalos L.M."/>
            <person name="Corthals A.P."/>
            <person name="Power M.L."/>
            <person name="Jones G."/>
            <person name="Ransome R.D."/>
            <person name="Dechmann D.K.N."/>
            <person name="Locatelli A.G."/>
            <person name="Puechmaille S.J."/>
            <person name="Fedrigo O."/>
            <person name="Jarvis E.D."/>
            <person name="Hiller M."/>
            <person name="Vernes S.C."/>
            <person name="Myers E.W."/>
            <person name="Teeling E.C."/>
        </authorList>
    </citation>
    <scope>NUCLEOTIDE SEQUENCE [LARGE SCALE GENOMIC DNA]</scope>
    <source>
        <strain evidence="5">MRouAeg1</strain>
        <tissue evidence="5">Muscle</tissue>
    </source>
</reference>
<dbReference type="EMBL" id="JACASE010000002">
    <property type="protein sequence ID" value="KAF6496706.1"/>
    <property type="molecule type" value="Genomic_DNA"/>
</dbReference>
<dbReference type="OrthoDB" id="9898104at2759"/>
<dbReference type="GO" id="GO:0045121">
    <property type="term" value="C:membrane raft"/>
    <property type="evidence" value="ECO:0007669"/>
    <property type="project" value="TreeGrafter"/>
</dbReference>
<dbReference type="PANTHER" id="PTHR35680:SF1">
    <property type="entry name" value="NFAT ACTIVATION MOLECULE 1"/>
    <property type="match status" value="1"/>
</dbReference>
<comment type="caution">
    <text evidence="5">The sequence shown here is derived from an EMBL/GenBank/DDBJ whole genome shotgun (WGS) entry which is preliminary data.</text>
</comment>
<dbReference type="Proteomes" id="UP000593571">
    <property type="component" value="Unassembled WGS sequence"/>
</dbReference>
<keyword evidence="2" id="KW-0812">Transmembrane</keyword>
<dbReference type="InterPro" id="IPR013783">
    <property type="entry name" value="Ig-like_fold"/>
</dbReference>
<evidence type="ECO:0000313" key="5">
    <source>
        <dbReference type="EMBL" id="KAF6496706.1"/>
    </source>
</evidence>
<evidence type="ECO:0000313" key="6">
    <source>
        <dbReference type="Proteomes" id="UP000593571"/>
    </source>
</evidence>
<gene>
    <name evidence="5" type="ORF">HJG63_014105</name>
</gene>
<evidence type="ECO:0000256" key="3">
    <source>
        <dbReference type="SAM" id="SignalP"/>
    </source>
</evidence>
<proteinExistence type="predicted"/>
<dbReference type="Gene3D" id="2.60.40.10">
    <property type="entry name" value="Immunoglobulins"/>
    <property type="match status" value="1"/>
</dbReference>